<proteinExistence type="predicted"/>
<evidence type="ECO:0000259" key="5">
    <source>
        <dbReference type="Pfam" id="PF07317"/>
    </source>
</evidence>
<organism evidence="6 7">
    <name type="scientific">Oceanospirillum sediminis</name>
    <dbReference type="NCBI Taxonomy" id="2760088"/>
    <lineage>
        <taxon>Bacteria</taxon>
        <taxon>Pseudomonadati</taxon>
        <taxon>Pseudomonadota</taxon>
        <taxon>Gammaproteobacteria</taxon>
        <taxon>Oceanospirillales</taxon>
        <taxon>Oceanospirillaceae</taxon>
        <taxon>Oceanospirillum</taxon>
    </lineage>
</organism>
<evidence type="ECO:0000259" key="4">
    <source>
        <dbReference type="Pfam" id="PF07238"/>
    </source>
</evidence>
<dbReference type="Gene3D" id="2.30.110.10">
    <property type="entry name" value="Electron Transport, Fmn-binding Protein, Chain A"/>
    <property type="match status" value="1"/>
</dbReference>
<feature type="domain" description="PilZ" evidence="4">
    <location>
        <begin position="128"/>
        <end position="241"/>
    </location>
</feature>
<dbReference type="Proteomes" id="UP000565262">
    <property type="component" value="Unassembled WGS sequence"/>
</dbReference>
<comment type="caution">
    <text evidence="6">The sequence shown here is derived from an EMBL/GenBank/DDBJ whole genome shotgun (WGS) entry which is preliminary data.</text>
</comment>
<keyword evidence="6" id="KW-0966">Cell projection</keyword>
<dbReference type="InterPro" id="IPR012349">
    <property type="entry name" value="Split_barrel_FMN-bd"/>
</dbReference>
<keyword evidence="7" id="KW-1185">Reference proteome</keyword>
<reference evidence="6 7" key="1">
    <citation type="submission" date="2020-08" db="EMBL/GenBank/DDBJ databases">
        <title>Oceanospirillum sp. nov. isolated from marine sediment.</title>
        <authorList>
            <person name="Ji X."/>
        </authorList>
    </citation>
    <scope>NUCLEOTIDE SEQUENCE [LARGE SCALE GENOMIC DNA]</scope>
    <source>
        <strain evidence="6 7">D5</strain>
    </source>
</reference>
<dbReference type="InterPro" id="IPR009875">
    <property type="entry name" value="PilZ_domain"/>
</dbReference>
<protein>
    <submittedName>
        <fullName evidence="6">Flagellar brake protein</fullName>
    </submittedName>
</protein>
<dbReference type="Pfam" id="PF07238">
    <property type="entry name" value="PilZ"/>
    <property type="match status" value="1"/>
</dbReference>
<name>A0A839IKY5_9GAMM</name>
<evidence type="ECO:0000256" key="1">
    <source>
        <dbReference type="ARBA" id="ARBA00022636"/>
    </source>
</evidence>
<keyword evidence="6" id="KW-0282">Flagellum</keyword>
<evidence type="ECO:0000313" key="7">
    <source>
        <dbReference type="Proteomes" id="UP000565262"/>
    </source>
</evidence>
<dbReference type="Gene3D" id="2.40.10.220">
    <property type="entry name" value="predicted glycosyltransferase like domains"/>
    <property type="match status" value="1"/>
</dbReference>
<feature type="domain" description="Type III secretion system flagellar brake protein YcgR PilZN" evidence="5">
    <location>
        <begin position="19"/>
        <end position="125"/>
    </location>
</feature>
<dbReference type="Pfam" id="PF07317">
    <property type="entry name" value="PilZN"/>
    <property type="match status" value="1"/>
</dbReference>
<keyword evidence="1" id="KW-0973">c-di-GMP</keyword>
<keyword evidence="6" id="KW-0969">Cilium</keyword>
<evidence type="ECO:0000256" key="2">
    <source>
        <dbReference type="ARBA" id="ARBA00022741"/>
    </source>
</evidence>
<dbReference type="AlphaFoldDB" id="A0A839IKY5"/>
<sequence>MAALEAGGAAPDISDRKHIISRQASIFAILRSLQKHRSPLSIVFRGHDDQVYTSIVLKVDLEEGYFLLDEIAPPSGHKKAMGGAAFSVTANDRGVQVVFSGNQVVGAGTNKGAAIYKIKLPSKLLYKQRRDAFRAHIAMADQVDVHLVSYERSKPLLGSLVDISSSGCKIEFPYLVDPAFEEMEVFDELAFDLPEEHFDTSVLCAAEARHAVYDQGKSMTSCGFRFLSPDGRNQREIDRFVSYIQRESRRRGQD</sequence>
<evidence type="ECO:0000313" key="6">
    <source>
        <dbReference type="EMBL" id="MBB1485608.1"/>
    </source>
</evidence>
<dbReference type="EMBL" id="JACJFM010000003">
    <property type="protein sequence ID" value="MBB1485608.1"/>
    <property type="molecule type" value="Genomic_DNA"/>
</dbReference>
<accession>A0A839IKY5</accession>
<dbReference type="GO" id="GO:0035438">
    <property type="term" value="F:cyclic-di-GMP binding"/>
    <property type="evidence" value="ECO:0007669"/>
    <property type="project" value="InterPro"/>
</dbReference>
<dbReference type="InterPro" id="IPR009926">
    <property type="entry name" value="T3SS_YcgR_PilZN"/>
</dbReference>
<keyword evidence="2" id="KW-0547">Nucleotide-binding</keyword>
<dbReference type="RefSeq" id="WP_182807399.1">
    <property type="nucleotide sequence ID" value="NZ_JACJFM010000003.1"/>
</dbReference>
<gene>
    <name evidence="6" type="ORF">H4O21_03170</name>
</gene>
<evidence type="ECO:0000256" key="3">
    <source>
        <dbReference type="ARBA" id="ARBA00023143"/>
    </source>
</evidence>
<keyword evidence="3" id="KW-0975">Bacterial flagellum</keyword>